<dbReference type="SUPFAM" id="SSF90123">
    <property type="entry name" value="ABC transporter transmembrane region"/>
    <property type="match status" value="1"/>
</dbReference>
<comment type="similarity">
    <text evidence="2">Belongs to the ABC transporter superfamily.</text>
</comment>
<evidence type="ECO:0000256" key="7">
    <source>
        <dbReference type="ARBA" id="ARBA00023136"/>
    </source>
</evidence>
<dbReference type="InterPro" id="IPR003593">
    <property type="entry name" value="AAA+_ATPase"/>
</dbReference>
<evidence type="ECO:0000256" key="1">
    <source>
        <dbReference type="ARBA" id="ARBA00004651"/>
    </source>
</evidence>
<dbReference type="InterPro" id="IPR027417">
    <property type="entry name" value="P-loop_NTPase"/>
</dbReference>
<dbReference type="Pfam" id="PF00005">
    <property type="entry name" value="ABC_tran"/>
    <property type="match status" value="1"/>
</dbReference>
<organism evidence="11 12">
    <name type="scientific">Pseudoxanthobacter soli DSM 19599</name>
    <dbReference type="NCBI Taxonomy" id="1123029"/>
    <lineage>
        <taxon>Bacteria</taxon>
        <taxon>Pseudomonadati</taxon>
        <taxon>Pseudomonadota</taxon>
        <taxon>Alphaproteobacteria</taxon>
        <taxon>Hyphomicrobiales</taxon>
        <taxon>Segnochrobactraceae</taxon>
        <taxon>Pseudoxanthobacter</taxon>
    </lineage>
</organism>
<dbReference type="NCBIfam" id="TIGR02868">
    <property type="entry name" value="CydC"/>
    <property type="match status" value="1"/>
</dbReference>
<evidence type="ECO:0000313" key="11">
    <source>
        <dbReference type="EMBL" id="SHO67530.1"/>
    </source>
</evidence>
<evidence type="ECO:0000256" key="6">
    <source>
        <dbReference type="ARBA" id="ARBA00022989"/>
    </source>
</evidence>
<dbReference type="PANTHER" id="PTHR24221:SF654">
    <property type="entry name" value="ATP-BINDING CASSETTE SUB-FAMILY B MEMBER 6"/>
    <property type="match status" value="1"/>
</dbReference>
<dbReference type="AlphaFoldDB" id="A0A1M7ZRJ5"/>
<comment type="subcellular location">
    <subcellularLocation>
        <location evidence="1">Cell membrane</location>
        <topology evidence="1">Multi-pass membrane protein</topology>
    </subcellularLocation>
</comment>
<name>A0A1M7ZRJ5_9HYPH</name>
<feature type="transmembrane region" description="Helical" evidence="8">
    <location>
        <begin position="132"/>
        <end position="155"/>
    </location>
</feature>
<dbReference type="PROSITE" id="PS50893">
    <property type="entry name" value="ABC_TRANSPORTER_2"/>
    <property type="match status" value="1"/>
</dbReference>
<gene>
    <name evidence="11" type="ORF">SAMN02745172_04211</name>
</gene>
<sequence length="557" mass="56939">MHALLAFRKPFARRAGRLALALVLAAVTLAAGIGLLGVSGWFITACALAGAGSMFNFLGPSAMVRGLSLLRIVARYGERLVGHDATLGLLADLRAFVFRALIPLAPFLTRGRDWTSGDIVSRLTADVDALDTLFLTAITPALTVLLLGLAVAALMAGAIPAAALVVACGVVIVAIVVPLVTVRRGRKPGRAVVAASAEVRAAVLDGLDGHTDLAALGALDEARERVRAASAALSAARLGQIRAGADGALAVQVVAGVVLTGVLWFGLTGLGAGEGALSGPVLVGWLLAGFAIFEAAGPAARGASRVGAAMAAAARLAALTEAKPVVRDPQRPAALPDGAIVFDDVRFAYDPARPVLDGVSLTVSPGERVAIVGPSGIGKSTLVNLLLRLDDPQAGAIRIGGADIRDVAQAELHRRIALMSQDTPVFLGSVRDNLLIGDPAADDAACFRALAAARLEGFVRSLPSGLDTWLGEAGRTLSVGQARRLCLARALLSPAPVIVLDEPTSSLDHETESGFLADLATATQGRTVVMVTHAHLPHGAVDRVLKLDGGRLLPAAA</sequence>
<dbReference type="GO" id="GO:0005524">
    <property type="term" value="F:ATP binding"/>
    <property type="evidence" value="ECO:0007669"/>
    <property type="project" value="UniProtKB-KW"/>
</dbReference>
<evidence type="ECO:0000313" key="12">
    <source>
        <dbReference type="Proteomes" id="UP000186406"/>
    </source>
</evidence>
<dbReference type="SMART" id="SM00382">
    <property type="entry name" value="AAA"/>
    <property type="match status" value="1"/>
</dbReference>
<keyword evidence="6 8" id="KW-1133">Transmembrane helix</keyword>
<feature type="transmembrane region" description="Helical" evidence="8">
    <location>
        <begin position="161"/>
        <end position="180"/>
    </location>
</feature>
<dbReference type="Pfam" id="PF00664">
    <property type="entry name" value="ABC_membrane"/>
    <property type="match status" value="1"/>
</dbReference>
<dbReference type="InterPro" id="IPR011527">
    <property type="entry name" value="ABC1_TM_dom"/>
</dbReference>
<keyword evidence="7 8" id="KW-0472">Membrane</keyword>
<dbReference type="GO" id="GO:0045454">
    <property type="term" value="P:cell redox homeostasis"/>
    <property type="evidence" value="ECO:0007669"/>
    <property type="project" value="InterPro"/>
</dbReference>
<dbReference type="GO" id="GO:0016887">
    <property type="term" value="F:ATP hydrolysis activity"/>
    <property type="evidence" value="ECO:0007669"/>
    <property type="project" value="InterPro"/>
</dbReference>
<keyword evidence="12" id="KW-1185">Reference proteome</keyword>
<dbReference type="InterPro" id="IPR003439">
    <property type="entry name" value="ABC_transporter-like_ATP-bd"/>
</dbReference>
<dbReference type="InterPro" id="IPR017871">
    <property type="entry name" value="ABC_transporter-like_CS"/>
</dbReference>
<feature type="transmembrane region" description="Helical" evidence="8">
    <location>
        <begin position="40"/>
        <end position="58"/>
    </location>
</feature>
<evidence type="ECO:0000259" key="9">
    <source>
        <dbReference type="PROSITE" id="PS50893"/>
    </source>
</evidence>
<feature type="domain" description="ABC transporter" evidence="9">
    <location>
        <begin position="340"/>
        <end position="557"/>
    </location>
</feature>
<evidence type="ECO:0000256" key="4">
    <source>
        <dbReference type="ARBA" id="ARBA00022741"/>
    </source>
</evidence>
<dbReference type="PANTHER" id="PTHR24221">
    <property type="entry name" value="ATP-BINDING CASSETTE SUB-FAMILY B"/>
    <property type="match status" value="1"/>
</dbReference>
<dbReference type="GO" id="GO:0140359">
    <property type="term" value="F:ABC-type transporter activity"/>
    <property type="evidence" value="ECO:0007669"/>
    <property type="project" value="InterPro"/>
</dbReference>
<proteinExistence type="inferred from homology"/>
<dbReference type="STRING" id="1123029.SAMN02745172_04211"/>
<evidence type="ECO:0000256" key="3">
    <source>
        <dbReference type="ARBA" id="ARBA00022692"/>
    </source>
</evidence>
<dbReference type="Gene3D" id="3.40.50.300">
    <property type="entry name" value="P-loop containing nucleotide triphosphate hydrolases"/>
    <property type="match status" value="1"/>
</dbReference>
<evidence type="ECO:0000256" key="8">
    <source>
        <dbReference type="SAM" id="Phobius"/>
    </source>
</evidence>
<keyword evidence="3 8" id="KW-0812">Transmembrane</keyword>
<accession>A0A1M7ZRJ5</accession>
<dbReference type="Proteomes" id="UP000186406">
    <property type="component" value="Unassembled WGS sequence"/>
</dbReference>
<dbReference type="Gene3D" id="1.20.1560.10">
    <property type="entry name" value="ABC transporter type 1, transmembrane domain"/>
    <property type="match status" value="1"/>
</dbReference>
<evidence type="ECO:0000256" key="2">
    <source>
        <dbReference type="ARBA" id="ARBA00005417"/>
    </source>
</evidence>
<dbReference type="InterPro" id="IPR014223">
    <property type="entry name" value="ABC_CydC/D"/>
</dbReference>
<dbReference type="GO" id="GO:0034040">
    <property type="term" value="F:ATPase-coupled lipid transmembrane transporter activity"/>
    <property type="evidence" value="ECO:0007669"/>
    <property type="project" value="TreeGrafter"/>
</dbReference>
<dbReference type="PROSITE" id="PS50929">
    <property type="entry name" value="ABC_TM1F"/>
    <property type="match status" value="1"/>
</dbReference>
<dbReference type="InterPro" id="IPR036640">
    <property type="entry name" value="ABC1_TM_sf"/>
</dbReference>
<evidence type="ECO:0000259" key="10">
    <source>
        <dbReference type="PROSITE" id="PS50929"/>
    </source>
</evidence>
<reference evidence="11 12" key="1">
    <citation type="submission" date="2016-12" db="EMBL/GenBank/DDBJ databases">
        <authorList>
            <person name="Song W.-J."/>
            <person name="Kurnit D.M."/>
        </authorList>
    </citation>
    <scope>NUCLEOTIDE SEQUENCE [LARGE SCALE GENOMIC DNA]</scope>
    <source>
        <strain evidence="11 12">DSM 19599</strain>
    </source>
</reference>
<dbReference type="RefSeq" id="WP_073632435.1">
    <property type="nucleotide sequence ID" value="NZ_FRXO01000015.1"/>
</dbReference>
<dbReference type="EMBL" id="FRXO01000015">
    <property type="protein sequence ID" value="SHO67530.1"/>
    <property type="molecule type" value="Genomic_DNA"/>
</dbReference>
<dbReference type="GO" id="GO:0005886">
    <property type="term" value="C:plasma membrane"/>
    <property type="evidence" value="ECO:0007669"/>
    <property type="project" value="UniProtKB-SubCell"/>
</dbReference>
<feature type="transmembrane region" description="Helical" evidence="8">
    <location>
        <begin position="277"/>
        <end position="296"/>
    </location>
</feature>
<feature type="domain" description="ABC transmembrane type-1" evidence="10">
    <location>
        <begin position="19"/>
        <end position="312"/>
    </location>
</feature>
<keyword evidence="4" id="KW-0547">Nucleotide-binding</keyword>
<dbReference type="GO" id="GO:0034775">
    <property type="term" value="P:glutathione transmembrane transport"/>
    <property type="evidence" value="ECO:0007669"/>
    <property type="project" value="InterPro"/>
</dbReference>
<feature type="transmembrane region" description="Helical" evidence="8">
    <location>
        <begin position="247"/>
        <end position="265"/>
    </location>
</feature>
<dbReference type="OrthoDB" id="5288404at2"/>
<dbReference type="SUPFAM" id="SSF52540">
    <property type="entry name" value="P-loop containing nucleoside triphosphate hydrolases"/>
    <property type="match status" value="1"/>
</dbReference>
<keyword evidence="5 11" id="KW-0067">ATP-binding</keyword>
<dbReference type="PROSITE" id="PS00211">
    <property type="entry name" value="ABC_TRANSPORTER_1"/>
    <property type="match status" value="1"/>
</dbReference>
<dbReference type="InterPro" id="IPR039421">
    <property type="entry name" value="Type_1_exporter"/>
</dbReference>
<protein>
    <submittedName>
        <fullName evidence="11">ATP-binding cassette, subfamily C, CydC</fullName>
    </submittedName>
</protein>
<evidence type="ECO:0000256" key="5">
    <source>
        <dbReference type="ARBA" id="ARBA00022840"/>
    </source>
</evidence>